<feature type="region of interest" description="Disordered" evidence="1">
    <location>
        <begin position="1"/>
        <end position="32"/>
    </location>
</feature>
<dbReference type="Proteomes" id="UP001595851">
    <property type="component" value="Unassembled WGS sequence"/>
</dbReference>
<keyword evidence="3" id="KW-1185">Reference proteome</keyword>
<proteinExistence type="predicted"/>
<reference evidence="3" key="1">
    <citation type="journal article" date="2019" name="Int. J. Syst. Evol. Microbiol.">
        <title>The Global Catalogue of Microorganisms (GCM) 10K type strain sequencing project: providing services to taxonomists for standard genome sequencing and annotation.</title>
        <authorList>
            <consortium name="The Broad Institute Genomics Platform"/>
            <consortium name="The Broad Institute Genome Sequencing Center for Infectious Disease"/>
            <person name="Wu L."/>
            <person name="Ma J."/>
        </authorList>
    </citation>
    <scope>NUCLEOTIDE SEQUENCE [LARGE SCALE GENOMIC DNA]</scope>
    <source>
        <strain evidence="3">TBRC 1276</strain>
    </source>
</reference>
<sequence>MRPRPKTRAPRVAGRAGDGSPLKAKNPPNPAEVQNTLRKAARLEPSIVVGLLATVPAVANVPGIWTTASNLQAGAGGQLDKGVNNLLTHLITASGTNWVAEDQKAFAATTERLRSHVDAFRTNVQWVAGHVDSIGDGFAVYWGAAAKIAQETYLRLIALQALSLAPQTRVAARVAMRTTAAQSNASLAAATGQLQRFLGSLGLKGVMGGLAAAMGGSAALQLAFMRPDGSAKIDFGKASADTAKIPTFTEPPNNGLLPGGHFEWTVKTPDGGRNIDDVVRDRP</sequence>
<evidence type="ECO:0000256" key="1">
    <source>
        <dbReference type="SAM" id="MobiDB-lite"/>
    </source>
</evidence>
<evidence type="ECO:0000313" key="2">
    <source>
        <dbReference type="EMBL" id="MFC4006062.1"/>
    </source>
</evidence>
<comment type="caution">
    <text evidence="2">The sequence shown here is derived from an EMBL/GenBank/DDBJ whole genome shotgun (WGS) entry which is preliminary data.</text>
</comment>
<dbReference type="RefSeq" id="WP_379526223.1">
    <property type="nucleotide sequence ID" value="NZ_JBHSBI010000001.1"/>
</dbReference>
<name>A0ABV8FWD3_9ACTN</name>
<evidence type="ECO:0008006" key="4">
    <source>
        <dbReference type="Google" id="ProtNLM"/>
    </source>
</evidence>
<protein>
    <recommendedName>
        <fullName evidence="4">WXG100 family type VII secretion target</fullName>
    </recommendedName>
</protein>
<dbReference type="EMBL" id="JBHSBI010000001">
    <property type="protein sequence ID" value="MFC4006062.1"/>
    <property type="molecule type" value="Genomic_DNA"/>
</dbReference>
<accession>A0ABV8FWD3</accession>
<organism evidence="2 3">
    <name type="scientific">Nonomuraea purpurea</name>
    <dbReference type="NCBI Taxonomy" id="1849276"/>
    <lineage>
        <taxon>Bacteria</taxon>
        <taxon>Bacillati</taxon>
        <taxon>Actinomycetota</taxon>
        <taxon>Actinomycetes</taxon>
        <taxon>Streptosporangiales</taxon>
        <taxon>Streptosporangiaceae</taxon>
        <taxon>Nonomuraea</taxon>
    </lineage>
</organism>
<evidence type="ECO:0000313" key="3">
    <source>
        <dbReference type="Proteomes" id="UP001595851"/>
    </source>
</evidence>
<gene>
    <name evidence="2" type="ORF">ACFOY2_02430</name>
</gene>